<dbReference type="Proteomes" id="UP001144341">
    <property type="component" value="Unassembled WGS sequence"/>
</dbReference>
<dbReference type="RefSeq" id="WP_269414512.1">
    <property type="nucleotide sequence ID" value="NZ_JAPWGL010000001.1"/>
</dbReference>
<feature type="signal peptide" evidence="1">
    <location>
        <begin position="1"/>
        <end position="25"/>
    </location>
</feature>
<keyword evidence="1" id="KW-0732">Signal</keyword>
<gene>
    <name evidence="3" type="ORF">O0931_05335</name>
</gene>
<feature type="domain" description="LPS-assembly protein LptD central" evidence="2">
    <location>
        <begin position="204"/>
        <end position="691"/>
    </location>
</feature>
<dbReference type="InterPro" id="IPR045659">
    <property type="entry name" value="LptD_2"/>
</dbReference>
<evidence type="ECO:0000313" key="4">
    <source>
        <dbReference type="Proteomes" id="UP001144341"/>
    </source>
</evidence>
<reference evidence="3" key="1">
    <citation type="submission" date="2022-12" db="EMBL/GenBank/DDBJ databases">
        <title>Genome sequence of SJ11.</title>
        <authorList>
            <person name="Woo H."/>
        </authorList>
    </citation>
    <scope>NUCLEOTIDE SEQUENCE</scope>
    <source>
        <strain evidence="3">SJ11</strain>
    </source>
</reference>
<comment type="caution">
    <text evidence="3">The sequence shown here is derived from an EMBL/GenBank/DDBJ whole genome shotgun (WGS) entry which is preliminary data.</text>
</comment>
<dbReference type="PANTHER" id="PTHR30189">
    <property type="entry name" value="LPS-ASSEMBLY PROTEIN"/>
    <property type="match status" value="1"/>
</dbReference>
<dbReference type="InterPro" id="IPR050218">
    <property type="entry name" value="LptD"/>
</dbReference>
<keyword evidence="4" id="KW-1185">Reference proteome</keyword>
<organism evidence="3 4">
    <name type="scientific">Pedobacter rhodius</name>
    <dbReference type="NCBI Taxonomy" id="3004098"/>
    <lineage>
        <taxon>Bacteria</taxon>
        <taxon>Pseudomonadati</taxon>
        <taxon>Bacteroidota</taxon>
        <taxon>Sphingobacteriia</taxon>
        <taxon>Sphingobacteriales</taxon>
        <taxon>Sphingobacteriaceae</taxon>
        <taxon>Pedobacter</taxon>
    </lineage>
</organism>
<protein>
    <submittedName>
        <fullName evidence="3">LPS assembly protein LptD</fullName>
    </submittedName>
</protein>
<accession>A0ABT4KVB2</accession>
<evidence type="ECO:0000259" key="2">
    <source>
        <dbReference type="Pfam" id="PF19838"/>
    </source>
</evidence>
<proteinExistence type="predicted"/>
<evidence type="ECO:0000313" key="3">
    <source>
        <dbReference type="EMBL" id="MCZ4222715.1"/>
    </source>
</evidence>
<sequence>MKLLSNSILLFSVILLTLNVSKANAFSAYSLQQVIQQDTTKKDTSKLNTKNNSSLDKKVEYKARDSIRMNKAGNIIYMYGNARVIYGDFELDADYIRYDQKNNIIFASGRIDPKTKRYVGKPIFKSGAEGTAMADSLYYNSATTRAKVFGVFSEQEGGFFSGGQSKKQADDEVHIKNMMYSTCNLPHPHFGLMISKGIATEKTIITGPVYMKIEDVSTPFALPFAFFPKQNKRTSGVMLPTPGEDATRGFFLQNFGYYLGLNDYWDAKFLGTIYTNGSYETSLQSNYTKRYKFNGGININYASTRNGIQGLEDVGKNFRIGWNHSQNPNASPGSTFTASVNLSSSSYYKATAANATYDQRAIAQNSSNSSIAYSKVLGGGLFNFSTALSATQDFSAGTIALQLPTLNLNMSTISPFDTKNRTGEQKWYQKITVGYSLQGNNNINTVDSILFKPAGLRKLQTGFSHTIPIGMNFTLLKYLTFSMGGTYNEVWNFQTINKRFTTFTDGSYTSRIDTISGFKRGGSYNLSTSMSTKVYGKTKEFKNLGNIKQLRHVMTPSVSFTYSPDFTDPSKGIYKIAEAKDANGNIVNLRDGSGNLLKYSIFEQSAFPGSFSGKQAAIGFTLDNTTELKVRSKKDTTGTGEKKIPIIQGLSFSGSYNFLATRRKLSDISFSGRSQFTDKLGITYNGTFNPYLLRDSLNGKVFVQKLEDTRYFWQGGKFFPRLQSIGFSFDYNFNADALKKKNEAYDKTKGQIEQQGMTPLQSEQLNAVNRDPNAFVDFNIPWNFAFSYRFDYTNNLGVSTVTNTLNFNGDFNLTPKWKFTFNSGYDFKNQGLTPMTIAIYRDLHCWDMSVNWIPYGAYKSYSVTIKVKASILQDLKLSKRQGFYSTGY</sequence>
<dbReference type="PANTHER" id="PTHR30189:SF1">
    <property type="entry name" value="LPS-ASSEMBLY PROTEIN LPTD"/>
    <property type="match status" value="1"/>
</dbReference>
<dbReference type="EMBL" id="JAPWGL010000001">
    <property type="protein sequence ID" value="MCZ4222715.1"/>
    <property type="molecule type" value="Genomic_DNA"/>
</dbReference>
<feature type="chain" id="PRO_5047294613" evidence="1">
    <location>
        <begin position="26"/>
        <end position="888"/>
    </location>
</feature>
<evidence type="ECO:0000256" key="1">
    <source>
        <dbReference type="SAM" id="SignalP"/>
    </source>
</evidence>
<name>A0ABT4KVB2_9SPHI</name>
<dbReference type="Pfam" id="PF19838">
    <property type="entry name" value="LptD_2"/>
    <property type="match status" value="1"/>
</dbReference>